<gene>
    <name evidence="1" type="ORF">RCO22_08875</name>
</gene>
<sequence length="486" mass="53726">MPTKKAKTSAAKPKFLDQLFIPGMSPGFANYAGGIPLRLLTHGLTVIVYKTWSAKPKDKIQVVSMPGLNVLAEKTLMPGEETDNSFAFAIPDSSLPEGSVTLGYVVHYEGGPDSDTSNPLDVRIKRTQPAGADKNQIIPGHSELNFKPNYLEIREFQSRLVTVTVDPYPNMDSGDLIALKFGNYNAPRQQVSGVGKQTEIAISRDGIVEAGNGTNRLVSFSVADLVGNVSTPRSRNIPVLIDLDRDTLAAPIFNTQDVEGFIDLERLNGQPLHIQLYLPPFQGPAGHTYHVTYRGYPKLGGVVLEEKYITIEFAGRAEDFFIPNEKVRACAGGRVEISYLLLKTGVPTRYSKFATAQVVDAIVKLSAPFFLNHTNHVLNPIPREGGAVEIPWYPWRNPTDKIELILRHVLPGSNEVTLYTDRFTVGNVPEGIPIRRLIPYSELLKFNRLTPELYYVYEPEQYLNATADINESDRQVVQIGPPAAEV</sequence>
<evidence type="ECO:0000313" key="1">
    <source>
        <dbReference type="EMBL" id="MDR0189047.1"/>
    </source>
</evidence>
<reference evidence="1 2" key="1">
    <citation type="journal article" date="2023" name="Microbiol. Resour. Announc.">
        <title>Whole-genome sequence of Pseudomonas yamanorum OLsAu1 isolated from the edible ectomycorrhizal mushroom Lactarius sp. section Deliciosi.</title>
        <authorList>
            <person name="Ramirez-Mendoza R."/>
            <person name="Angeles-Argaiz R.E."/>
            <person name="Hernandez-Oaxaca D."/>
            <person name="Aguirre-Beltran L."/>
            <person name="Almaraz-Suarez J."/>
            <person name="Perez-Moreno J."/>
        </authorList>
    </citation>
    <scope>NUCLEOTIDE SEQUENCE [LARGE SCALE GENOMIC DNA]</scope>
    <source>
        <strain evidence="1 2">OLsAu1</strain>
    </source>
</reference>
<protein>
    <submittedName>
        <fullName evidence="1">Uncharacterized protein</fullName>
    </submittedName>
</protein>
<proteinExistence type="predicted"/>
<accession>A0ABU1CP55</accession>
<comment type="caution">
    <text evidence="1">The sequence shown here is derived from an EMBL/GenBank/DDBJ whole genome shotgun (WGS) entry which is preliminary data.</text>
</comment>
<dbReference type="EMBL" id="JAVGXC010000006">
    <property type="protein sequence ID" value="MDR0189047.1"/>
    <property type="molecule type" value="Genomic_DNA"/>
</dbReference>
<keyword evidence="2" id="KW-1185">Reference proteome</keyword>
<dbReference type="RefSeq" id="WP_093209844.1">
    <property type="nucleotide sequence ID" value="NZ_JAHTLC010000001.1"/>
</dbReference>
<name>A0ABU1CP55_9PSED</name>
<dbReference type="GeneID" id="93516895"/>
<dbReference type="Proteomes" id="UP001224477">
    <property type="component" value="Unassembled WGS sequence"/>
</dbReference>
<organism evidence="1 2">
    <name type="scientific">Pseudomonas yamanorum</name>
    <dbReference type="NCBI Taxonomy" id="515393"/>
    <lineage>
        <taxon>Bacteria</taxon>
        <taxon>Pseudomonadati</taxon>
        <taxon>Pseudomonadota</taxon>
        <taxon>Gammaproteobacteria</taxon>
        <taxon>Pseudomonadales</taxon>
        <taxon>Pseudomonadaceae</taxon>
        <taxon>Pseudomonas</taxon>
    </lineage>
</organism>
<evidence type="ECO:0000313" key="2">
    <source>
        <dbReference type="Proteomes" id="UP001224477"/>
    </source>
</evidence>